<dbReference type="PROSITE" id="PS50297">
    <property type="entry name" value="ANK_REP_REGION"/>
    <property type="match status" value="17"/>
</dbReference>
<feature type="repeat" description="ANK" evidence="2">
    <location>
        <begin position="1026"/>
        <end position="1058"/>
    </location>
</feature>
<evidence type="ECO:0000259" key="4">
    <source>
        <dbReference type="Pfam" id="PF22939"/>
    </source>
</evidence>
<dbReference type="Pfam" id="PF13637">
    <property type="entry name" value="Ank_4"/>
    <property type="match status" value="1"/>
</dbReference>
<dbReference type="PANTHER" id="PTHR24133:SF40">
    <property type="entry name" value="ANKYRIN REPEAT DOMAIN 44"/>
    <property type="match status" value="1"/>
</dbReference>
<dbReference type="SUPFAM" id="SSF52540">
    <property type="entry name" value="P-loop containing nucleoside triphosphate hydrolases"/>
    <property type="match status" value="1"/>
</dbReference>
<dbReference type="SMART" id="SM00248">
    <property type="entry name" value="ANK"/>
    <property type="match status" value="18"/>
</dbReference>
<dbReference type="InterPro" id="IPR036770">
    <property type="entry name" value="Ankyrin_rpt-contain_sf"/>
</dbReference>
<dbReference type="SUPFAM" id="SSF48403">
    <property type="entry name" value="Ankyrin repeat"/>
    <property type="match status" value="3"/>
</dbReference>
<feature type="domain" description="Nephrocystin 3-like N-terminal" evidence="5">
    <location>
        <begin position="95"/>
        <end position="271"/>
    </location>
</feature>
<keyword evidence="2" id="KW-0040">ANK repeat</keyword>
<feature type="repeat" description="ANK" evidence="2">
    <location>
        <begin position="992"/>
        <end position="1025"/>
    </location>
</feature>
<dbReference type="Pfam" id="PF00023">
    <property type="entry name" value="Ank"/>
    <property type="match status" value="3"/>
</dbReference>
<dbReference type="Pfam" id="PF12796">
    <property type="entry name" value="Ank_2"/>
    <property type="match status" value="5"/>
</dbReference>
<dbReference type="Pfam" id="PF22939">
    <property type="entry name" value="WHD_GPIID"/>
    <property type="match status" value="1"/>
</dbReference>
<dbReference type="Gene3D" id="1.25.40.20">
    <property type="entry name" value="Ankyrin repeat-containing domain"/>
    <property type="match status" value="8"/>
</dbReference>
<dbReference type="InterPro" id="IPR002110">
    <property type="entry name" value="Ankyrin_rpt"/>
</dbReference>
<feature type="repeat" description="ANK" evidence="2">
    <location>
        <begin position="826"/>
        <end position="858"/>
    </location>
</feature>
<organism evidence="6 7">
    <name type="scientific">Conoideocrella luteorostrata</name>
    <dbReference type="NCBI Taxonomy" id="1105319"/>
    <lineage>
        <taxon>Eukaryota</taxon>
        <taxon>Fungi</taxon>
        <taxon>Dikarya</taxon>
        <taxon>Ascomycota</taxon>
        <taxon>Pezizomycotina</taxon>
        <taxon>Sordariomycetes</taxon>
        <taxon>Hypocreomycetidae</taxon>
        <taxon>Hypocreales</taxon>
        <taxon>Clavicipitaceae</taxon>
        <taxon>Conoideocrella</taxon>
    </lineage>
</organism>
<feature type="repeat" description="ANK" evidence="2">
    <location>
        <begin position="892"/>
        <end position="924"/>
    </location>
</feature>
<keyword evidence="1" id="KW-0677">Repeat</keyword>
<feature type="repeat" description="ANK" evidence="2">
    <location>
        <begin position="760"/>
        <end position="792"/>
    </location>
</feature>
<reference evidence="6" key="1">
    <citation type="submission" date="2023-06" db="EMBL/GenBank/DDBJ databases">
        <title>Conoideocrella luteorostrata (Hypocreales: Clavicipitaceae), a potential biocontrol fungus for elongate hemlock scale in United States Christmas tree production areas.</title>
        <authorList>
            <person name="Barrett H."/>
            <person name="Lovett B."/>
            <person name="Macias A.M."/>
            <person name="Stajich J.E."/>
            <person name="Kasson M.T."/>
        </authorList>
    </citation>
    <scope>NUCLEOTIDE SEQUENCE</scope>
    <source>
        <strain evidence="6">ARSEF 14590</strain>
    </source>
</reference>
<evidence type="ECO:0000256" key="2">
    <source>
        <dbReference type="PROSITE-ProRule" id="PRU00023"/>
    </source>
</evidence>
<feature type="repeat" description="ANK" evidence="2">
    <location>
        <begin position="694"/>
        <end position="726"/>
    </location>
</feature>
<dbReference type="Proteomes" id="UP001251528">
    <property type="component" value="Unassembled WGS sequence"/>
</dbReference>
<sequence>MESVKDEGSQQRLLPGAGSQSSSSGTGGYENQFNISNNVLNTSTGNGNHFPGATLSGPVYFGTEKRLDLLQDCLKSLAFSEMDSRSKDIDDAATGTCQWIIQNEVYTQWAASNQGLLWIKGKPGSGKSTLLRYLCNAEKLPGISESTLILSFFFHGRGTELQRSPLGLFRSLLFQLKEVNGALSEAVDTFQYRCKNIGKPGKAWQWHLRDVQDFFKSSLMKALQTQPICLLIDALDECGKESAIRLIEVFKLLLEGLPSELKEFHICITCRHYPILSPTDMFEITMDRENANDISAFVQEKFSSDWRQIPPAIPDLITTRANGIFLWARLVVGQVLDPELESAKQMEFLINSVPPDLYDLYIQIISNMDSNSLKLIQWVCFATRPLKVGELRWAMLVDPNCPYRSLQECENAGDYASTDEHMIKRVHKFSCGLVEVLYNFNVQFIHQSVKEFFVPKGLSALAGILNPAQVTTPSQTDIEGNAHYMLSRTCIRYFTMDEIAQSTSHKSYSLEFSFPLLHYATTSWAGHAKQSERRGTSQNDLLIYFDWPSETLIQQWAQIYDRFNPWNRLPLKGIRMLHIVSLYGLLGPLQVILQRSSQVNTEVAAKDNAGRVPLSYAAGNGYEAAVKELLATGKVGIAGYCKTITRFLPNISASVDIRDNSGRTPLLWAAKNRHEVTVLLLLEKGASIDAKDKDGRTPLSWTANNGNAATVQLLLERGASIDAKDKDGRTPLSWTANNGNAAIVQLLLEKGASIDAKDKDSRTPLSWAAGNRTEAIIQLLLEKGASIDAKDKDSRTPLSWAATYRNAATVQLLLKRGASIDAKDKDGRTPLSWAAQYGNKAIIQLLLEKGASIDAKDKDSRTPLSWAAQYGNKAIIQLLLEKGASIDAKDKDSRTPLLWAAKNGHEATVQLLLKNGASIDAKDENGQTPLLWAAKNGHKATVQLLLERGASIDAKDMDGRTPLSWAAADRHNSDNIRLLLENGASIDSKDKNDRTPLSWATKDRNNSDNIRLLLDNGASIDAEDENGQTPLLWAAKNGHEDDVQLLLENGASIDAKDENGQTPLLWAAKNGHEDAVQLLLERGASIDAKDKDGRTPLSWVTKYGNEAINQLLLENGASIDAKDKNDRTPLSWATKDRYNPHNIRLLLDNGASIDAKDENGQTPLLWAAKNGHEATVQLLLERGANIHAKDKDGQTPLLWATKNRHEATVYLLLEKGANLYDKNT</sequence>
<feature type="repeat" description="ANK" evidence="2">
    <location>
        <begin position="925"/>
        <end position="957"/>
    </location>
</feature>
<keyword evidence="7" id="KW-1185">Reference proteome</keyword>
<feature type="repeat" description="ANK" evidence="2">
    <location>
        <begin position="859"/>
        <end position="891"/>
    </location>
</feature>
<gene>
    <name evidence="6" type="ORF">QQS21_007106</name>
</gene>
<feature type="domain" description="GPI inositol-deacylase winged helix" evidence="4">
    <location>
        <begin position="374"/>
        <end position="459"/>
    </location>
</feature>
<feature type="repeat" description="ANK" evidence="2">
    <location>
        <begin position="1059"/>
        <end position="1091"/>
    </location>
</feature>
<protein>
    <recommendedName>
        <fullName evidence="8">NACHT domain-containing protein</fullName>
    </recommendedName>
</protein>
<feature type="repeat" description="ANK" evidence="2">
    <location>
        <begin position="1092"/>
        <end position="1124"/>
    </location>
</feature>
<evidence type="ECO:0000256" key="3">
    <source>
        <dbReference type="SAM" id="MobiDB-lite"/>
    </source>
</evidence>
<evidence type="ECO:0000313" key="7">
    <source>
        <dbReference type="Proteomes" id="UP001251528"/>
    </source>
</evidence>
<name>A0AAJ0CQM6_9HYPO</name>
<feature type="repeat" description="ANK" evidence="2">
    <location>
        <begin position="958"/>
        <end position="991"/>
    </location>
</feature>
<dbReference type="Gene3D" id="3.40.50.300">
    <property type="entry name" value="P-loop containing nucleotide triphosphate hydrolases"/>
    <property type="match status" value="1"/>
</dbReference>
<dbReference type="PRINTS" id="PR01415">
    <property type="entry name" value="ANKYRIN"/>
</dbReference>
<dbReference type="PROSITE" id="PS50088">
    <property type="entry name" value="ANK_REPEAT"/>
    <property type="match status" value="17"/>
</dbReference>
<evidence type="ECO:0008006" key="8">
    <source>
        <dbReference type="Google" id="ProtNLM"/>
    </source>
</evidence>
<dbReference type="AlphaFoldDB" id="A0AAJ0CQM6"/>
<dbReference type="PANTHER" id="PTHR24133">
    <property type="entry name" value="ANKYRIN DOMAIN-CONTAINING"/>
    <property type="match status" value="1"/>
</dbReference>
<dbReference type="EMBL" id="JASWJB010000141">
    <property type="protein sequence ID" value="KAK2595146.1"/>
    <property type="molecule type" value="Genomic_DNA"/>
</dbReference>
<feature type="repeat" description="ANK" evidence="2">
    <location>
        <begin position="1125"/>
        <end position="1158"/>
    </location>
</feature>
<feature type="repeat" description="ANK" evidence="2">
    <location>
        <begin position="793"/>
        <end position="825"/>
    </location>
</feature>
<feature type="repeat" description="ANK" evidence="2">
    <location>
        <begin position="1159"/>
        <end position="1191"/>
    </location>
</feature>
<dbReference type="InterPro" id="IPR054471">
    <property type="entry name" value="GPIID_WHD"/>
</dbReference>
<dbReference type="InterPro" id="IPR052391">
    <property type="entry name" value="E3_Ligase-Neurotoxin"/>
</dbReference>
<evidence type="ECO:0000259" key="5">
    <source>
        <dbReference type="Pfam" id="PF24883"/>
    </source>
</evidence>
<comment type="caution">
    <text evidence="6">The sequence shown here is derived from an EMBL/GenBank/DDBJ whole genome shotgun (WGS) entry which is preliminary data.</text>
</comment>
<proteinExistence type="predicted"/>
<evidence type="ECO:0000313" key="6">
    <source>
        <dbReference type="EMBL" id="KAK2595146.1"/>
    </source>
</evidence>
<accession>A0AAJ0CQM6</accession>
<feature type="repeat" description="ANK" evidence="2">
    <location>
        <begin position="661"/>
        <end position="693"/>
    </location>
</feature>
<feature type="repeat" description="ANK" evidence="2">
    <location>
        <begin position="727"/>
        <end position="759"/>
    </location>
</feature>
<dbReference type="InterPro" id="IPR027417">
    <property type="entry name" value="P-loop_NTPase"/>
</dbReference>
<dbReference type="Pfam" id="PF24883">
    <property type="entry name" value="NPHP3_N"/>
    <property type="match status" value="1"/>
</dbReference>
<evidence type="ECO:0000256" key="1">
    <source>
        <dbReference type="ARBA" id="ARBA00022737"/>
    </source>
</evidence>
<dbReference type="InterPro" id="IPR056884">
    <property type="entry name" value="NPHP3-like_N"/>
</dbReference>
<feature type="repeat" description="ANK" evidence="2">
    <location>
        <begin position="1192"/>
        <end position="1224"/>
    </location>
</feature>
<feature type="region of interest" description="Disordered" evidence="3">
    <location>
        <begin position="1"/>
        <end position="28"/>
    </location>
</feature>